<dbReference type="InterPro" id="IPR000719">
    <property type="entry name" value="Prot_kinase_dom"/>
</dbReference>
<dbReference type="Proteomes" id="UP001295684">
    <property type="component" value="Unassembled WGS sequence"/>
</dbReference>
<evidence type="ECO:0000256" key="5">
    <source>
        <dbReference type="PROSITE-ProRule" id="PRU10141"/>
    </source>
</evidence>
<dbReference type="SMART" id="SM00220">
    <property type="entry name" value="S_TKc"/>
    <property type="match status" value="1"/>
</dbReference>
<dbReference type="InterPro" id="IPR008271">
    <property type="entry name" value="Ser/Thr_kinase_AS"/>
</dbReference>
<keyword evidence="6" id="KW-0808">Transferase</keyword>
<comment type="similarity">
    <text evidence="6">Belongs to the protein kinase superfamily.</text>
</comment>
<dbReference type="SUPFAM" id="SSF56112">
    <property type="entry name" value="Protein kinase-like (PK-like)"/>
    <property type="match status" value="1"/>
</dbReference>
<feature type="domain" description="Protein kinase" evidence="7">
    <location>
        <begin position="6"/>
        <end position="275"/>
    </location>
</feature>
<keyword evidence="3 5" id="KW-0067">ATP-binding</keyword>
<keyword evidence="2 5" id="KW-0547">Nucleotide-binding</keyword>
<dbReference type="InterPro" id="IPR050235">
    <property type="entry name" value="CK1_Ser-Thr_kinase"/>
</dbReference>
<dbReference type="PROSITE" id="PS00107">
    <property type="entry name" value="PROTEIN_KINASE_ATP"/>
    <property type="match status" value="1"/>
</dbReference>
<dbReference type="GO" id="GO:0004674">
    <property type="term" value="F:protein serine/threonine kinase activity"/>
    <property type="evidence" value="ECO:0007669"/>
    <property type="project" value="UniProtKB-KW"/>
</dbReference>
<accession>A0AAD2CXI4</accession>
<keyword evidence="9" id="KW-1185">Reference proteome</keyword>
<evidence type="ECO:0000313" key="8">
    <source>
        <dbReference type="EMBL" id="CAI2373223.1"/>
    </source>
</evidence>
<dbReference type="InterPro" id="IPR011009">
    <property type="entry name" value="Kinase-like_dom_sf"/>
</dbReference>
<organism evidence="8 9">
    <name type="scientific">Euplotes crassus</name>
    <dbReference type="NCBI Taxonomy" id="5936"/>
    <lineage>
        <taxon>Eukaryota</taxon>
        <taxon>Sar</taxon>
        <taxon>Alveolata</taxon>
        <taxon>Ciliophora</taxon>
        <taxon>Intramacronucleata</taxon>
        <taxon>Spirotrichea</taxon>
        <taxon>Hypotrichia</taxon>
        <taxon>Euplotida</taxon>
        <taxon>Euplotidae</taxon>
        <taxon>Moneuplotes</taxon>
    </lineage>
</organism>
<name>A0AAD2CXI4_EUPCR</name>
<reference evidence="8" key="1">
    <citation type="submission" date="2023-07" db="EMBL/GenBank/DDBJ databases">
        <authorList>
            <consortium name="AG Swart"/>
            <person name="Singh M."/>
            <person name="Singh A."/>
            <person name="Seah K."/>
            <person name="Emmerich C."/>
        </authorList>
    </citation>
    <scope>NUCLEOTIDE SEQUENCE</scope>
    <source>
        <strain evidence="8">DP1</strain>
    </source>
</reference>
<dbReference type="PANTHER" id="PTHR11909">
    <property type="entry name" value="CASEIN KINASE-RELATED"/>
    <property type="match status" value="1"/>
</dbReference>
<comment type="caution">
    <text evidence="8">The sequence shown here is derived from an EMBL/GenBank/DDBJ whole genome shotgun (WGS) entry which is preliminary data.</text>
</comment>
<evidence type="ECO:0000256" key="3">
    <source>
        <dbReference type="ARBA" id="ARBA00022840"/>
    </source>
</evidence>
<evidence type="ECO:0000256" key="2">
    <source>
        <dbReference type="ARBA" id="ARBA00022741"/>
    </source>
</evidence>
<evidence type="ECO:0000256" key="4">
    <source>
        <dbReference type="ARBA" id="ARBA00023860"/>
    </source>
</evidence>
<evidence type="ECO:0000259" key="7">
    <source>
        <dbReference type="PROSITE" id="PS50011"/>
    </source>
</evidence>
<feature type="binding site" evidence="5">
    <location>
        <position position="41"/>
    </location>
    <ligand>
        <name>ATP</name>
        <dbReference type="ChEBI" id="CHEBI:30616"/>
    </ligand>
</feature>
<dbReference type="InterPro" id="IPR017441">
    <property type="entry name" value="Protein_kinase_ATP_BS"/>
</dbReference>
<dbReference type="GO" id="GO:0005524">
    <property type="term" value="F:ATP binding"/>
    <property type="evidence" value="ECO:0007669"/>
    <property type="project" value="UniProtKB-UniRule"/>
</dbReference>
<keyword evidence="6" id="KW-0723">Serine/threonine-protein kinase</keyword>
<evidence type="ECO:0000256" key="1">
    <source>
        <dbReference type="ARBA" id="ARBA00012513"/>
    </source>
</evidence>
<dbReference type="Pfam" id="PF00069">
    <property type="entry name" value="Pkinase"/>
    <property type="match status" value="1"/>
</dbReference>
<gene>
    <name evidence="8" type="ORF">ECRASSUSDP1_LOCUS14563</name>
</gene>
<evidence type="ECO:0000313" key="9">
    <source>
        <dbReference type="Proteomes" id="UP001295684"/>
    </source>
</evidence>
<dbReference type="PROSITE" id="PS00108">
    <property type="entry name" value="PROTEIN_KINASE_ST"/>
    <property type="match status" value="1"/>
</dbReference>
<proteinExistence type="inferred from homology"/>
<dbReference type="EMBL" id="CAMPGE010014558">
    <property type="protein sequence ID" value="CAI2373223.1"/>
    <property type="molecule type" value="Genomic_DNA"/>
</dbReference>
<dbReference type="Gene3D" id="1.10.510.10">
    <property type="entry name" value="Transferase(Phosphotransferase) domain 1"/>
    <property type="match status" value="1"/>
</dbReference>
<protein>
    <recommendedName>
        <fullName evidence="4">Casein kinase I</fullName>
        <ecNumber evidence="1">2.7.11.1</ecNumber>
    </recommendedName>
</protein>
<dbReference type="AlphaFoldDB" id="A0AAD2CXI4"/>
<keyword evidence="6" id="KW-0418">Kinase</keyword>
<dbReference type="EC" id="2.7.11.1" evidence="1"/>
<dbReference type="PROSITE" id="PS50011">
    <property type="entry name" value="PROTEIN_KINASE_DOM"/>
    <property type="match status" value="1"/>
</dbReference>
<sequence length="351" mass="40207">MQTEDLILDEIIGQGVFGVIYSYLGKYAVKVEKPKDQRVGKLKEEAEFLEKCEGEGIPKVYKVASQEGNQSMVMELVGENLNKKFNQAGQVFSYNTVALIGLQMIDRLEHIHSRGVIHRDLKPSNICIGLEDKSKLYLIDFGLSVNLSKNKFGYQNKRKARGFDGNFFFGSAEAQLDNIISKKSDYESLTYIMLLFLKQSLPWDELCKEGRKNNELIAKMKNDDVIEKLCDGLPDEFREFVFYIRNLEPDYSPNCKHLKTLLLKSMGLDSLKPWLPKFEWDEESKRLSARKSTKRSVRTKGTAKALSMKKLSYKTCTSTTTKKSSFNKREAKLSCKVHEENLIPEGLFECL</sequence>
<evidence type="ECO:0000256" key="6">
    <source>
        <dbReference type="RuleBase" id="RU000304"/>
    </source>
</evidence>